<dbReference type="InterPro" id="IPR008979">
    <property type="entry name" value="Galactose-bd-like_sf"/>
</dbReference>
<dbReference type="GO" id="GO:0030246">
    <property type="term" value="F:carbohydrate binding"/>
    <property type="evidence" value="ECO:0007669"/>
    <property type="project" value="InterPro"/>
</dbReference>
<comment type="similarity">
    <text evidence="2">Belongs to the glycosyl hydrolase 2 family.</text>
</comment>
<dbReference type="SUPFAM" id="SSF74650">
    <property type="entry name" value="Galactose mutarotase-like"/>
    <property type="match status" value="1"/>
</dbReference>
<feature type="domain" description="Beta galactosidase small chain/" evidence="9">
    <location>
        <begin position="706"/>
        <end position="991"/>
    </location>
</feature>
<dbReference type="EC" id="3.2.1.23" evidence="3"/>
<dbReference type="Pfam" id="PF16353">
    <property type="entry name" value="LacZ_4"/>
    <property type="match status" value="1"/>
</dbReference>
<dbReference type="SUPFAM" id="SSF49303">
    <property type="entry name" value="beta-Galactosidase/glucuronidase domain"/>
    <property type="match status" value="2"/>
</dbReference>
<proteinExistence type="inferred from homology"/>
<dbReference type="GO" id="GO:0009341">
    <property type="term" value="C:beta-galactosidase complex"/>
    <property type="evidence" value="ECO:0007669"/>
    <property type="project" value="InterPro"/>
</dbReference>
<protein>
    <recommendedName>
        <fullName evidence="4">Beta-galactosidase</fullName>
        <ecNumber evidence="3">3.2.1.23</ecNumber>
    </recommendedName>
    <alternativeName>
        <fullName evidence="7">Lactase</fullName>
    </alternativeName>
</protein>
<evidence type="ECO:0000259" key="9">
    <source>
        <dbReference type="SMART" id="SM01038"/>
    </source>
</evidence>
<sequence length="991" mass="109317">MSTPGFAPLSDRAPGSDTRLAPRARLRTDAPVLSLNGDWDFRLHPADPADRDTDGRPDFATPGADLTGWASIPVPAHWVLTEATERYSRPIYTNIQYPFPLDPPHVPDANPTGDYRRMFTVPAEFVAGDTRVRLRFDGVESRADVWLNGHPVGWFTGSRLTTEFDVTDLLVEGDNLLAVRVHQWSAASYLEDQDQWWLPGIFRDVTLLARPAAGLDNVTVIGDLDPASGHGELRVDAVGSFPITVRIPELGVEETWAGPADVAPIAVGPVDAWTSETPRLYDVQVAAPGEIATLRTGFRRVEIVGDRFLVNGRPLTFRGVNRHETHPDLGRVFDEAHVRRDLELMKRHNVNALRTSHQPPHWRTLELCDELGLWVVLECDLETHGFWEVDWRDNPADDPQWREALLDRISRTVERDVNHPSIVLWSLGNESGTGRNLAEMAAWVHDRDPSRPVHYEGDYDGSYTDVYSRMYPTLEEISSICGEQTMAVHEIGPAAGARQRSRPFVMCEYAHAMGNGPGSLADYEEAIDTFDRSHGGFIWEWRDHGLRTHTPDGTEFFAYGGDFGEVVHDGIFIMDGLVLSDDTPSPALAELAAVWAPVRFALDGDRLTVTNRRGFRALDDLTVGWTLESDGRTVDSGELVLPDVAPGTSVTLPLPAGALAVESGERFLTFTAASTEDESWASAGHVVARQQFPVAGSRVPVPSRRSAAGSFADAEFDRAGSLVSWRGLPVAGPLVELWRAPTENDRLDGQGSYETAYPGLTHGRGDESTPASADRWRERGLHRLTHRTLSVERSGDAVVRRVRTMAANAAVGVDSILTWTRRDDGLHLRAVVVPFGTWDCTWPRLGLRFDLPASLAAEPVSWFGTGPDESYADSASAAVVGRFTAGLDELTVRYARPQESGHRPGLRELDWGPLHLATVPLQGHRPGFSLSRWTPQELSVAGHHHELPDSDRVVLMVDHAQHGLGSRACGPDVLPRYALWPQATDLEIVLR</sequence>
<dbReference type="InterPro" id="IPR011013">
    <property type="entry name" value="Gal_mutarotase_sf_dom"/>
</dbReference>
<evidence type="ECO:0000256" key="5">
    <source>
        <dbReference type="ARBA" id="ARBA00022801"/>
    </source>
</evidence>
<dbReference type="InterPro" id="IPR013783">
    <property type="entry name" value="Ig-like_fold"/>
</dbReference>
<dbReference type="PANTHER" id="PTHR46323:SF2">
    <property type="entry name" value="BETA-GALACTOSIDASE"/>
    <property type="match status" value="1"/>
</dbReference>
<dbReference type="InterPro" id="IPR036156">
    <property type="entry name" value="Beta-gal/glucu_dom_sf"/>
</dbReference>
<feature type="region of interest" description="Disordered" evidence="8">
    <location>
        <begin position="1"/>
        <end position="21"/>
    </location>
</feature>
<dbReference type="GO" id="GO:0005990">
    <property type="term" value="P:lactose catabolic process"/>
    <property type="evidence" value="ECO:0007669"/>
    <property type="project" value="TreeGrafter"/>
</dbReference>
<dbReference type="PROSITE" id="PS00608">
    <property type="entry name" value="GLYCOSYL_HYDROL_F2_2"/>
    <property type="match status" value="1"/>
</dbReference>
<dbReference type="OrthoDB" id="9762066at2"/>
<evidence type="ECO:0000256" key="2">
    <source>
        <dbReference type="ARBA" id="ARBA00007401"/>
    </source>
</evidence>
<dbReference type="GO" id="GO:0004565">
    <property type="term" value="F:beta-galactosidase activity"/>
    <property type="evidence" value="ECO:0007669"/>
    <property type="project" value="UniProtKB-EC"/>
</dbReference>
<evidence type="ECO:0000256" key="8">
    <source>
        <dbReference type="SAM" id="MobiDB-lite"/>
    </source>
</evidence>
<dbReference type="AlphaFoldDB" id="A0A4U6QMX5"/>
<name>A0A4U6QMX5_9ACTN</name>
<dbReference type="PANTHER" id="PTHR46323">
    <property type="entry name" value="BETA-GALACTOSIDASE"/>
    <property type="match status" value="1"/>
</dbReference>
<dbReference type="Gene3D" id="3.20.20.80">
    <property type="entry name" value="Glycosidases"/>
    <property type="match status" value="1"/>
</dbReference>
<evidence type="ECO:0000256" key="3">
    <source>
        <dbReference type="ARBA" id="ARBA00012756"/>
    </source>
</evidence>
<evidence type="ECO:0000256" key="1">
    <source>
        <dbReference type="ARBA" id="ARBA00001412"/>
    </source>
</evidence>
<dbReference type="EMBL" id="SZZH01000001">
    <property type="protein sequence ID" value="TKV62020.1"/>
    <property type="molecule type" value="Genomic_DNA"/>
</dbReference>
<dbReference type="Pfam" id="PF02836">
    <property type="entry name" value="Glyco_hydro_2_C"/>
    <property type="match status" value="1"/>
</dbReference>
<evidence type="ECO:0000256" key="6">
    <source>
        <dbReference type="ARBA" id="ARBA00023295"/>
    </source>
</evidence>
<dbReference type="Proteomes" id="UP000306985">
    <property type="component" value="Unassembled WGS sequence"/>
</dbReference>
<dbReference type="Gene3D" id="2.60.40.10">
    <property type="entry name" value="Immunoglobulins"/>
    <property type="match status" value="2"/>
</dbReference>
<comment type="catalytic activity">
    <reaction evidence="1">
        <text>Hydrolysis of terminal non-reducing beta-D-galactose residues in beta-D-galactosides.</text>
        <dbReference type="EC" id="3.2.1.23"/>
    </reaction>
</comment>
<dbReference type="InterPro" id="IPR050347">
    <property type="entry name" value="Bact_Beta-galactosidase"/>
</dbReference>
<evidence type="ECO:0000256" key="4">
    <source>
        <dbReference type="ARBA" id="ARBA00013303"/>
    </source>
</evidence>
<dbReference type="Gene3D" id="2.70.98.10">
    <property type="match status" value="1"/>
</dbReference>
<dbReference type="Gene3D" id="2.60.120.260">
    <property type="entry name" value="Galactose-binding domain-like"/>
    <property type="match status" value="1"/>
</dbReference>
<dbReference type="InterPro" id="IPR004199">
    <property type="entry name" value="B-gal_small/dom_5"/>
</dbReference>
<dbReference type="SUPFAM" id="SSF51445">
    <property type="entry name" value="(Trans)glycosidases"/>
    <property type="match status" value="1"/>
</dbReference>
<reference evidence="10 11" key="1">
    <citation type="submission" date="2019-05" db="EMBL/GenBank/DDBJ databases">
        <title>Nakamurella sp. N5BH11, whole genome shotgun sequence.</title>
        <authorList>
            <person name="Tuo L."/>
        </authorList>
    </citation>
    <scope>NUCLEOTIDE SEQUENCE [LARGE SCALE GENOMIC DNA]</scope>
    <source>
        <strain evidence="10 11">N5BH11</strain>
    </source>
</reference>
<keyword evidence="11" id="KW-1185">Reference proteome</keyword>
<keyword evidence="6" id="KW-0326">Glycosidase</keyword>
<organism evidence="10 11">
    <name type="scientific">Nakamurella flava</name>
    <dbReference type="NCBI Taxonomy" id="2576308"/>
    <lineage>
        <taxon>Bacteria</taxon>
        <taxon>Bacillati</taxon>
        <taxon>Actinomycetota</taxon>
        <taxon>Actinomycetes</taxon>
        <taxon>Nakamurellales</taxon>
        <taxon>Nakamurellaceae</taxon>
        <taxon>Nakamurella</taxon>
    </lineage>
</organism>
<dbReference type="Pfam" id="PF02929">
    <property type="entry name" value="Bgal_small_N"/>
    <property type="match status" value="1"/>
</dbReference>
<dbReference type="InterPro" id="IPR032312">
    <property type="entry name" value="LacZ_4"/>
</dbReference>
<dbReference type="Pfam" id="PF02837">
    <property type="entry name" value="Glyco_hydro_2_N"/>
    <property type="match status" value="1"/>
</dbReference>
<gene>
    <name evidence="10" type="ORF">FDO65_11005</name>
</gene>
<dbReference type="SUPFAM" id="SSF49785">
    <property type="entry name" value="Galactose-binding domain-like"/>
    <property type="match status" value="1"/>
</dbReference>
<dbReference type="InterPro" id="IPR006103">
    <property type="entry name" value="Glyco_hydro_2_cat"/>
</dbReference>
<evidence type="ECO:0000313" key="10">
    <source>
        <dbReference type="EMBL" id="TKV62020.1"/>
    </source>
</evidence>
<dbReference type="InterPro" id="IPR006104">
    <property type="entry name" value="Glyco_hydro_2_N"/>
</dbReference>
<accession>A0A4U6QMX5</accession>
<dbReference type="InterPro" id="IPR017853">
    <property type="entry name" value="GH"/>
</dbReference>
<comment type="caution">
    <text evidence="10">The sequence shown here is derived from an EMBL/GenBank/DDBJ whole genome shotgun (WGS) entry which is preliminary data.</text>
</comment>
<dbReference type="PRINTS" id="PR00132">
    <property type="entry name" value="GLHYDRLASE2"/>
</dbReference>
<dbReference type="InterPro" id="IPR014718">
    <property type="entry name" value="GH-type_carb-bd"/>
</dbReference>
<dbReference type="RefSeq" id="WP_137449325.1">
    <property type="nucleotide sequence ID" value="NZ_SZZH01000001.1"/>
</dbReference>
<dbReference type="InterPro" id="IPR023232">
    <property type="entry name" value="Glyco_hydro_2_AS"/>
</dbReference>
<evidence type="ECO:0000256" key="7">
    <source>
        <dbReference type="ARBA" id="ARBA00032230"/>
    </source>
</evidence>
<feature type="region of interest" description="Disordered" evidence="8">
    <location>
        <begin position="746"/>
        <end position="772"/>
    </location>
</feature>
<keyword evidence="5" id="KW-0378">Hydrolase</keyword>
<dbReference type="SMART" id="SM01038">
    <property type="entry name" value="Bgal_small_N"/>
    <property type="match status" value="1"/>
</dbReference>
<dbReference type="InterPro" id="IPR006101">
    <property type="entry name" value="Glyco_hydro_2"/>
</dbReference>
<evidence type="ECO:0000313" key="11">
    <source>
        <dbReference type="Proteomes" id="UP000306985"/>
    </source>
</evidence>